<dbReference type="VEuPathDB" id="TriTrypDB:BSAL_66370"/>
<feature type="compositionally biased region" description="Polar residues" evidence="2">
    <location>
        <begin position="168"/>
        <end position="182"/>
    </location>
</feature>
<feature type="coiled-coil region" evidence="1">
    <location>
        <begin position="404"/>
        <end position="479"/>
    </location>
</feature>
<evidence type="ECO:0000313" key="3">
    <source>
        <dbReference type="EMBL" id="CUF84845.1"/>
    </source>
</evidence>
<feature type="region of interest" description="Disordered" evidence="2">
    <location>
        <begin position="267"/>
        <end position="311"/>
    </location>
</feature>
<proteinExistence type="predicted"/>
<dbReference type="OMA" id="MMAKRHE"/>
<feature type="compositionally biased region" description="Basic and acidic residues" evidence="2">
    <location>
        <begin position="771"/>
        <end position="784"/>
    </location>
</feature>
<feature type="coiled-coil region" evidence="1">
    <location>
        <begin position="527"/>
        <end position="698"/>
    </location>
</feature>
<accession>A0A0S4ITF9</accession>
<feature type="compositionally biased region" description="Basic and acidic residues" evidence="2">
    <location>
        <begin position="127"/>
        <end position="165"/>
    </location>
</feature>
<feature type="region of interest" description="Disordered" evidence="2">
    <location>
        <begin position="1"/>
        <end position="224"/>
    </location>
</feature>
<dbReference type="EMBL" id="CYKH01000420">
    <property type="protein sequence ID" value="CUF84845.1"/>
    <property type="molecule type" value="Genomic_DNA"/>
</dbReference>
<keyword evidence="4" id="KW-1185">Reference proteome</keyword>
<organism evidence="3 4">
    <name type="scientific">Bodo saltans</name>
    <name type="common">Flagellated protozoan</name>
    <dbReference type="NCBI Taxonomy" id="75058"/>
    <lineage>
        <taxon>Eukaryota</taxon>
        <taxon>Discoba</taxon>
        <taxon>Euglenozoa</taxon>
        <taxon>Kinetoplastea</taxon>
        <taxon>Metakinetoplastina</taxon>
        <taxon>Eubodonida</taxon>
        <taxon>Bodonidae</taxon>
        <taxon>Bodo</taxon>
    </lineage>
</organism>
<evidence type="ECO:0000313" key="4">
    <source>
        <dbReference type="Proteomes" id="UP000051952"/>
    </source>
</evidence>
<feature type="compositionally biased region" description="Basic and acidic residues" evidence="2">
    <location>
        <begin position="300"/>
        <end position="311"/>
    </location>
</feature>
<name>A0A0S4ITF9_BODSA</name>
<keyword evidence="1" id="KW-0175">Coiled coil</keyword>
<feature type="region of interest" description="Disordered" evidence="2">
    <location>
        <begin position="356"/>
        <end position="376"/>
    </location>
</feature>
<evidence type="ECO:0000256" key="1">
    <source>
        <dbReference type="SAM" id="Coils"/>
    </source>
</evidence>
<sequence>MSSLSGAPSLTSKRQPASFTFDRPPPDEDEMFPVDDYAGASRGASKERKEKKPKKDKKDKKDKKSSGGHTSGSGTGGKSSSSAAGLQPPQQRGGNVRDADDYGAGEYSDDFVDEPISSVPLATTALDIERERAKLQAEADAMRRQQEDQLRQEREEHERRVREWNMQRLAQEQQQLPRSDTPNLKERRNSAHRRSSPDLRASSEQASPFHSQDKGLTPQQADHITNVIKQQMEFVIKAQQDQLAQFATLTPPSVMAAQHHHNADGVVTHVDPTQSDGGTYQAPLDPRLEKERDRRRRRERDRDRDARRMHEEEAAHSLFHRLAKDVREVFHELNMSVVAAEKERLLKDERYRKEREMRDRREEVDRMERTEKERKDREEREERMWKMLDEREEKFRGVLEMRLGREEQEREDRLRRDLEEKSDRVRNDRDLRDELERLDRERRDREDSSHRDRDRILLQSQLDEVKKQYRLQMEEMRRQFDLDRAHVAEIHKLEMGAMEKRHVEAASMTEKHHREQLILMDLHSANASKLEQLIKHSHEEMEAAKKLNENITEERLQIVKERERQIDDQMAMVTKVYQESQNLKESLERERMRLSTLYAQFDISIASFNKENEEERRKHRESQLHYETLRQQVEKDRRMMIHEIQQERKLMENQHEEYLQQKMTSVSELQNERIAIQKERAEANLVRERQNRDESQLMLTLRSREEELRSKLESIDADRVSSSEMKREAARLREDCVAEREAIRRDRALFEAEKQEMLHRMEEIKLRAEEAGEEQHKLRKELAQERLAGNAGRSPPHPTGNMATMSVSQLQLDLAKQRAMLSRIAEHSR</sequence>
<feature type="region of interest" description="Disordered" evidence="2">
    <location>
        <begin position="771"/>
        <end position="808"/>
    </location>
</feature>
<feature type="compositionally biased region" description="Acidic residues" evidence="2">
    <location>
        <begin position="101"/>
        <end position="113"/>
    </location>
</feature>
<dbReference type="AlphaFoldDB" id="A0A0S4ITF9"/>
<evidence type="ECO:0008006" key="5">
    <source>
        <dbReference type="Google" id="ProtNLM"/>
    </source>
</evidence>
<evidence type="ECO:0000256" key="2">
    <source>
        <dbReference type="SAM" id="MobiDB-lite"/>
    </source>
</evidence>
<gene>
    <name evidence="3" type="ORF">BSAL_66370</name>
</gene>
<dbReference type="OrthoDB" id="267504at2759"/>
<protein>
    <recommendedName>
        <fullName evidence="5">Trichohyalin</fullName>
    </recommendedName>
</protein>
<reference evidence="4" key="1">
    <citation type="submission" date="2015-09" db="EMBL/GenBank/DDBJ databases">
        <authorList>
            <consortium name="Pathogen Informatics"/>
        </authorList>
    </citation>
    <scope>NUCLEOTIDE SEQUENCE [LARGE SCALE GENOMIC DNA]</scope>
    <source>
        <strain evidence="4">Lake Konstanz</strain>
    </source>
</reference>
<feature type="compositionally biased region" description="Polar residues" evidence="2">
    <location>
        <begin position="1"/>
        <end position="18"/>
    </location>
</feature>
<dbReference type="Proteomes" id="UP000051952">
    <property type="component" value="Unassembled WGS sequence"/>
</dbReference>
<feature type="compositionally biased region" description="Basic residues" evidence="2">
    <location>
        <begin position="51"/>
        <end position="63"/>
    </location>
</feature>